<proteinExistence type="predicted"/>
<dbReference type="InterPro" id="IPR042530">
    <property type="entry name" value="EME1/EME2_C"/>
</dbReference>
<comment type="caution">
    <text evidence="1">The sequence shown here is derived from an EMBL/GenBank/DDBJ whole genome shotgun (WGS) entry which is preliminary data.</text>
</comment>
<protein>
    <submittedName>
        <fullName evidence="1">Uncharacterized protein</fullName>
    </submittedName>
</protein>
<organism evidence="1 2">
    <name type="scientific">Marasmius tenuissimus</name>
    <dbReference type="NCBI Taxonomy" id="585030"/>
    <lineage>
        <taxon>Eukaryota</taxon>
        <taxon>Fungi</taxon>
        <taxon>Dikarya</taxon>
        <taxon>Basidiomycota</taxon>
        <taxon>Agaricomycotina</taxon>
        <taxon>Agaricomycetes</taxon>
        <taxon>Agaricomycetidae</taxon>
        <taxon>Agaricales</taxon>
        <taxon>Marasmiineae</taxon>
        <taxon>Marasmiaceae</taxon>
        <taxon>Marasmius</taxon>
    </lineage>
</organism>
<evidence type="ECO:0000313" key="2">
    <source>
        <dbReference type="Proteomes" id="UP001437256"/>
    </source>
</evidence>
<name>A0ABR2ZDX8_9AGAR</name>
<accession>A0ABR2ZDX8</accession>
<dbReference type="EMBL" id="JBBXMP010000225">
    <property type="protein sequence ID" value="KAL0059465.1"/>
    <property type="molecule type" value="Genomic_DNA"/>
</dbReference>
<sequence length="262" mass="29400">MGYDLFLSEDLHDSHPVLLTSLQSLFSDNSSGEDIDVAVLPSQIPGMKTVQWGHGFDTSLTLLWLTMGEVATHLQNDTLAAFLAQFRDHLGYSDPQQHTTILLLFGDEQASVDPSQVELEMCRMELQYSCLRRRAESEHDAAVIIHAYTRGLWKMIANPSPQERFDIYCAMLLTIPAMTAERVALVTSRHRSPQSLHEAFISLENKINAGQVILNRSLFSDTSEPNAEEELWVRNLFLVFCSQDGNELLLNETAVDDAAHVP</sequence>
<gene>
    <name evidence="1" type="ORF">AAF712_013773</name>
</gene>
<reference evidence="1 2" key="1">
    <citation type="submission" date="2024-05" db="EMBL/GenBank/DDBJ databases">
        <title>A draft genome resource for the thread blight pathogen Marasmius tenuissimus strain MS-2.</title>
        <authorList>
            <person name="Yulfo-Soto G.E."/>
            <person name="Baruah I.K."/>
            <person name="Amoako-Attah I."/>
            <person name="Bukari Y."/>
            <person name="Meinhardt L.W."/>
            <person name="Bailey B.A."/>
            <person name="Cohen S.P."/>
        </authorList>
    </citation>
    <scope>NUCLEOTIDE SEQUENCE [LARGE SCALE GENOMIC DNA]</scope>
    <source>
        <strain evidence="1 2">MS-2</strain>
    </source>
</reference>
<evidence type="ECO:0000313" key="1">
    <source>
        <dbReference type="EMBL" id="KAL0059465.1"/>
    </source>
</evidence>
<dbReference type="Gene3D" id="1.10.150.670">
    <property type="entry name" value="Crossover junction endonuclease EME1, DNA-binding domain"/>
    <property type="match status" value="1"/>
</dbReference>
<dbReference type="Proteomes" id="UP001437256">
    <property type="component" value="Unassembled WGS sequence"/>
</dbReference>
<keyword evidence="2" id="KW-1185">Reference proteome</keyword>